<proteinExistence type="predicted"/>
<dbReference type="InterPro" id="IPR011008">
    <property type="entry name" value="Dimeric_a/b-barrel"/>
</dbReference>
<dbReference type="OrthoDB" id="9806189at2"/>
<dbReference type="PANTHER" id="PTHR33336">
    <property type="entry name" value="QUINOL MONOOXYGENASE YGIN-RELATED"/>
    <property type="match status" value="1"/>
</dbReference>
<dbReference type="InterPro" id="IPR007138">
    <property type="entry name" value="ABM_dom"/>
</dbReference>
<protein>
    <submittedName>
        <fullName evidence="2">Quinol monooxygenase YgiN</fullName>
    </submittedName>
</protein>
<keyword evidence="2" id="KW-0503">Monooxygenase</keyword>
<reference evidence="3" key="1">
    <citation type="submission" date="2017-01" db="EMBL/GenBank/DDBJ databases">
        <authorList>
            <person name="Varghese N."/>
            <person name="Submissions S."/>
        </authorList>
    </citation>
    <scope>NUCLEOTIDE SEQUENCE [LARGE SCALE GENOMIC DNA]</scope>
    <source>
        <strain evidence="3">DSM 21054</strain>
    </source>
</reference>
<evidence type="ECO:0000313" key="2">
    <source>
        <dbReference type="EMBL" id="SIT27064.1"/>
    </source>
</evidence>
<dbReference type="Proteomes" id="UP000186917">
    <property type="component" value="Unassembled WGS sequence"/>
</dbReference>
<accession>A0A173MG39</accession>
<sequence>MSSLKIVAKFKVKPANREEVIASLLKCVVASRAEDGNVFYDLTESVSDSSILVMIEEWKSQEAIDFHNTTPHFKELINSLQGKAEVVIDVLKDIHP</sequence>
<dbReference type="AlphaFoldDB" id="A0A173MG39"/>
<dbReference type="EMBL" id="FTOR01000007">
    <property type="protein sequence ID" value="SIT27064.1"/>
    <property type="molecule type" value="Genomic_DNA"/>
</dbReference>
<dbReference type="STRING" id="477680.SAMN05421788_107127"/>
<organism evidence="2 3">
    <name type="scientific">Filimonas lacunae</name>
    <dbReference type="NCBI Taxonomy" id="477680"/>
    <lineage>
        <taxon>Bacteria</taxon>
        <taxon>Pseudomonadati</taxon>
        <taxon>Bacteroidota</taxon>
        <taxon>Chitinophagia</taxon>
        <taxon>Chitinophagales</taxon>
        <taxon>Chitinophagaceae</taxon>
        <taxon>Filimonas</taxon>
    </lineage>
</organism>
<dbReference type="InterPro" id="IPR050744">
    <property type="entry name" value="AI-2_Isomerase_LsrG"/>
</dbReference>
<keyword evidence="3" id="KW-1185">Reference proteome</keyword>
<gene>
    <name evidence="2" type="ORF">SAMN05421788_107127</name>
</gene>
<dbReference type="KEGG" id="fln:FLA_2485"/>
<dbReference type="Gene3D" id="3.30.70.100">
    <property type="match status" value="1"/>
</dbReference>
<feature type="domain" description="ABM" evidence="1">
    <location>
        <begin position="4"/>
        <end position="94"/>
    </location>
</feature>
<keyword evidence="2" id="KW-0560">Oxidoreductase</keyword>
<evidence type="ECO:0000259" key="1">
    <source>
        <dbReference type="PROSITE" id="PS51725"/>
    </source>
</evidence>
<dbReference type="GO" id="GO:0004497">
    <property type="term" value="F:monooxygenase activity"/>
    <property type="evidence" value="ECO:0007669"/>
    <property type="project" value="UniProtKB-KW"/>
</dbReference>
<dbReference type="SUPFAM" id="SSF54909">
    <property type="entry name" value="Dimeric alpha+beta barrel"/>
    <property type="match status" value="1"/>
</dbReference>
<name>A0A173MG39_9BACT</name>
<dbReference type="PROSITE" id="PS51725">
    <property type="entry name" value="ABM"/>
    <property type="match status" value="1"/>
</dbReference>
<dbReference type="Pfam" id="PF03992">
    <property type="entry name" value="ABM"/>
    <property type="match status" value="1"/>
</dbReference>
<dbReference type="RefSeq" id="WP_076380721.1">
    <property type="nucleotide sequence ID" value="NZ_AP017422.1"/>
</dbReference>
<evidence type="ECO:0000313" key="3">
    <source>
        <dbReference type="Proteomes" id="UP000186917"/>
    </source>
</evidence>
<dbReference type="PANTHER" id="PTHR33336:SF15">
    <property type="entry name" value="ABM DOMAIN-CONTAINING PROTEIN"/>
    <property type="match status" value="1"/>
</dbReference>